<dbReference type="EMBL" id="JAVDSW010000011">
    <property type="protein sequence ID" value="MDR6705540.1"/>
    <property type="molecule type" value="Genomic_DNA"/>
</dbReference>
<dbReference type="Proteomes" id="UP001265315">
    <property type="component" value="Unassembled WGS sequence"/>
</dbReference>
<dbReference type="Gene3D" id="2.150.10.10">
    <property type="entry name" value="Serralysin-like metalloprotease, C-terminal"/>
    <property type="match status" value="1"/>
</dbReference>
<evidence type="ECO:0000313" key="2">
    <source>
        <dbReference type="Proteomes" id="UP001265315"/>
    </source>
</evidence>
<accession>A0AAW8M2N5</accession>
<name>A0AAW8M2N5_AGRTU</name>
<dbReference type="InterPro" id="IPR011049">
    <property type="entry name" value="Serralysin-like_metalloprot_C"/>
</dbReference>
<proteinExistence type="predicted"/>
<reference evidence="1" key="1">
    <citation type="submission" date="2023-07" db="EMBL/GenBank/DDBJ databases">
        <title>Sorghum-associated microbial communities from plants grown in Nebraska, USA.</title>
        <authorList>
            <person name="Schachtman D."/>
        </authorList>
    </citation>
    <scope>NUCLEOTIDE SEQUENCE</scope>
    <source>
        <strain evidence="1">1457</strain>
    </source>
</reference>
<protein>
    <submittedName>
        <fullName evidence="1">Uncharacterized protein</fullName>
    </submittedName>
</protein>
<dbReference type="AlphaFoldDB" id="A0AAW8M2N5"/>
<sequence>MTERLRDKGEISAPSVSSPLQSGAGFVAFSQKALTTAKRERRYRFVQGSFRVTTLAVSMGLASPVYAETTIVPGGITCSRPGTSGTWTCQVPAAPGVGGHGMATITGIREGSTSSDVDLVQLNSWIANNLGQGSIVAGDTNSRAGAGALSLGMGASATDAGISAGYLAGSSASPGNWGNIAIGDQAGRLVNGQINIAVGAQAGVSVTGADNVALGFASGMGVIGNANFAAGGNSGQRIQGDYNTALGNQAGVDVEGSGNLAIGPLSGTAVKGNMNVALGWLAGSDIVADRSVSIGSEAVMSG</sequence>
<evidence type="ECO:0000313" key="1">
    <source>
        <dbReference type="EMBL" id="MDR6705540.1"/>
    </source>
</evidence>
<comment type="caution">
    <text evidence="1">The sequence shown here is derived from an EMBL/GenBank/DDBJ whole genome shotgun (WGS) entry which is preliminary data.</text>
</comment>
<gene>
    <name evidence="1" type="ORF">J2W61_005415</name>
</gene>
<organism evidence="1 2">
    <name type="scientific">Agrobacterium tumefaciens</name>
    <dbReference type="NCBI Taxonomy" id="358"/>
    <lineage>
        <taxon>Bacteria</taxon>
        <taxon>Pseudomonadati</taxon>
        <taxon>Pseudomonadota</taxon>
        <taxon>Alphaproteobacteria</taxon>
        <taxon>Hyphomicrobiales</taxon>
        <taxon>Rhizobiaceae</taxon>
        <taxon>Rhizobium/Agrobacterium group</taxon>
        <taxon>Agrobacterium</taxon>
        <taxon>Agrobacterium tumefaciens complex</taxon>
    </lineage>
</organism>
<dbReference type="RefSeq" id="WP_129565253.1">
    <property type="nucleotide sequence ID" value="NZ_JAGIPM010000013.1"/>
</dbReference>